<keyword evidence="3" id="KW-1185">Reference proteome</keyword>
<dbReference type="RefSeq" id="WP_163906351.1">
    <property type="nucleotide sequence ID" value="NZ_CP048428.1"/>
</dbReference>
<feature type="domain" description="N,N-dimethylformamidase beta subunit-like C-terminal" evidence="1">
    <location>
        <begin position="259"/>
        <end position="650"/>
    </location>
</feature>
<reference evidence="2 3" key="1">
    <citation type="submission" date="2020-02" db="EMBL/GenBank/DDBJ databases">
        <title>Genome sequence of the type strain CCBAU10050 of Rhizobium daejeonense.</title>
        <authorList>
            <person name="Gao J."/>
            <person name="Sun J."/>
        </authorList>
    </citation>
    <scope>NUCLEOTIDE SEQUENCE [LARGE SCALE GENOMIC DNA]</scope>
    <source>
        <strain evidence="2 3">CCBAU10050</strain>
    </source>
</reference>
<proteinExistence type="predicted"/>
<comment type="caution">
    <text evidence="2">The sequence shown here is derived from an EMBL/GenBank/DDBJ whole genome shotgun (WGS) entry which is preliminary data.</text>
</comment>
<evidence type="ECO:0000313" key="2">
    <source>
        <dbReference type="EMBL" id="NGO66566.1"/>
    </source>
</evidence>
<evidence type="ECO:0000259" key="1">
    <source>
        <dbReference type="Pfam" id="PF20254"/>
    </source>
</evidence>
<dbReference type="Proteomes" id="UP000477849">
    <property type="component" value="Unassembled WGS sequence"/>
</dbReference>
<evidence type="ECO:0000313" key="3">
    <source>
        <dbReference type="Proteomes" id="UP000477849"/>
    </source>
</evidence>
<dbReference type="Pfam" id="PF20254">
    <property type="entry name" value="DMFA2_C"/>
    <property type="match status" value="1"/>
</dbReference>
<name>A0A6M1SID4_9HYPH</name>
<dbReference type="EMBL" id="JAAKZH010000012">
    <property type="protein sequence ID" value="NGO66566.1"/>
    <property type="molecule type" value="Genomic_DNA"/>
</dbReference>
<accession>A0A6M1SID4</accession>
<protein>
    <recommendedName>
        <fullName evidence="1">N,N-dimethylformamidase beta subunit-like C-terminal domain-containing protein</fullName>
    </recommendedName>
</protein>
<dbReference type="InterPro" id="IPR046540">
    <property type="entry name" value="DMFA2_C"/>
</dbReference>
<sequence length="671" mass="73764">MRKPLNHSAMPVAGYIEPWSAKAGASTQAYVSCVDPDASFRIVSLDRDEQEVLTWNLHNLSGKPKVRDFSLGSWVELPVLPEAEIADYVFRLEFRPTQNETRKTICILGNFSVTIDEDGRLDVKAAETIHAFTNVTNECWYELSISSSADGVGVTLVDLAQQLEIARADFPGAGLPSGHIGIGSDGRGETKSFNGRIGRISLDTAGRHYSWHFPTRGPVERLGAVEDGEVALTIHNMPTFCVASARFTSEVHDPRLEPSHFDAIHLHDDDFGGFDWSADLMIEIPADARAGVFALEVTTKEGVERLPFFVRATRPEATIAFLVPTSTYLAYADERLPPVRYPWHGSDRGHLFSLDNGFLCLYDVHSDLSGVSLTSARRPRATLRDDYHYPLSNCPHLLPVDLQLLKFYAREGIDIEVLTDRDLHDDGYAAVSGYKGLLTGSHPEYWSSDMMKALDHYLDAGGNLAYLGGNGFYWVVAYQGATMELRRIKSDIWSGRPGEAHMSITGEPGGNWEDRGLRNPQSYLGVTYLIMSFGPARPYQRLEGSFAPEYGWLFDGISAAPIGDSGTVLGGAAGYEIDAVVRSQETPKNLVRLATADGFDDSFQVRPDVWLADGNVERETLRRADMTIYSHAGGGQVFCTGSVAWIGALPKPGESNNVGQIMKNLAEGFGR</sequence>
<dbReference type="AlphaFoldDB" id="A0A6M1SID4"/>
<organism evidence="2 3">
    <name type="scientific">Rhizobium daejeonense</name>
    <dbReference type="NCBI Taxonomy" id="240521"/>
    <lineage>
        <taxon>Bacteria</taxon>
        <taxon>Pseudomonadati</taxon>
        <taxon>Pseudomonadota</taxon>
        <taxon>Alphaproteobacteria</taxon>
        <taxon>Hyphomicrobiales</taxon>
        <taxon>Rhizobiaceae</taxon>
        <taxon>Rhizobium/Agrobacterium group</taxon>
        <taxon>Rhizobium</taxon>
    </lineage>
</organism>
<gene>
    <name evidence="2" type="ORF">G6N76_23130</name>
</gene>